<keyword evidence="3" id="KW-0472">Membrane</keyword>
<reference evidence="5" key="1">
    <citation type="journal article" date="2019" name="Int. J. Syst. Evol. Microbiol.">
        <title>The Global Catalogue of Microorganisms (GCM) 10K type strain sequencing project: providing services to taxonomists for standard genome sequencing and annotation.</title>
        <authorList>
            <consortium name="The Broad Institute Genomics Platform"/>
            <consortium name="The Broad Institute Genome Sequencing Center for Infectious Disease"/>
            <person name="Wu L."/>
            <person name="Ma J."/>
        </authorList>
    </citation>
    <scope>NUCLEOTIDE SEQUENCE [LARGE SCALE GENOMIC DNA]</scope>
    <source>
        <strain evidence="5">CGMCC 1.12237</strain>
    </source>
</reference>
<feature type="compositionally biased region" description="Basic and acidic residues" evidence="2">
    <location>
        <begin position="121"/>
        <end position="134"/>
    </location>
</feature>
<accession>A0ABW0LD56</accession>
<evidence type="ECO:0000256" key="1">
    <source>
        <dbReference type="SAM" id="Coils"/>
    </source>
</evidence>
<keyword evidence="3" id="KW-0812">Transmembrane</keyword>
<evidence type="ECO:0000256" key="3">
    <source>
        <dbReference type="SAM" id="Phobius"/>
    </source>
</evidence>
<feature type="coiled-coil region" evidence="1">
    <location>
        <begin position="29"/>
        <end position="78"/>
    </location>
</feature>
<name>A0ABW0LD56_9BACI</name>
<organism evidence="4 5">
    <name type="scientific">Lederbergia graminis</name>
    <dbReference type="NCBI Taxonomy" id="735518"/>
    <lineage>
        <taxon>Bacteria</taxon>
        <taxon>Bacillati</taxon>
        <taxon>Bacillota</taxon>
        <taxon>Bacilli</taxon>
        <taxon>Bacillales</taxon>
        <taxon>Bacillaceae</taxon>
        <taxon>Lederbergia</taxon>
    </lineage>
</organism>
<feature type="compositionally biased region" description="Acidic residues" evidence="2">
    <location>
        <begin position="135"/>
        <end position="144"/>
    </location>
</feature>
<gene>
    <name evidence="4" type="ORF">ACFPM4_03095</name>
</gene>
<evidence type="ECO:0000256" key="2">
    <source>
        <dbReference type="SAM" id="MobiDB-lite"/>
    </source>
</evidence>
<keyword evidence="1" id="KW-0175">Coiled coil</keyword>
<feature type="transmembrane region" description="Helical" evidence="3">
    <location>
        <begin position="6"/>
        <end position="24"/>
    </location>
</feature>
<dbReference type="EMBL" id="JBHSMC010000001">
    <property type="protein sequence ID" value="MFC5463739.1"/>
    <property type="molecule type" value="Genomic_DNA"/>
</dbReference>
<proteinExistence type="predicted"/>
<sequence length="184" mass="21582">MPILIFFLYLIIVFIILAIILLYLRQNRFIEAEKKLKKIQEESEELLAAFLVELKEENEQFVTKLNNMQEKINKITTEAESNPQSNNFTYSDVTSQSNKEQAITNEVYSRMLATQKYQNKEKNTENVIDPKDTEEKIDEQPEESTEQRIITLHEAGYNAEEIAKITGKGKTEIELLLKFRRNMK</sequence>
<evidence type="ECO:0000313" key="5">
    <source>
        <dbReference type="Proteomes" id="UP001596147"/>
    </source>
</evidence>
<dbReference type="Proteomes" id="UP001596147">
    <property type="component" value="Unassembled WGS sequence"/>
</dbReference>
<evidence type="ECO:0000313" key="4">
    <source>
        <dbReference type="EMBL" id="MFC5463739.1"/>
    </source>
</evidence>
<keyword evidence="3" id="KW-1133">Transmembrane helix</keyword>
<feature type="region of interest" description="Disordered" evidence="2">
    <location>
        <begin position="121"/>
        <end position="146"/>
    </location>
</feature>
<protein>
    <submittedName>
        <fullName evidence="4">Uncharacterized protein</fullName>
    </submittedName>
</protein>
<comment type="caution">
    <text evidence="4">The sequence shown here is derived from an EMBL/GenBank/DDBJ whole genome shotgun (WGS) entry which is preliminary data.</text>
</comment>
<keyword evidence="5" id="KW-1185">Reference proteome</keyword>